<gene>
    <name evidence="2" type="ORF">Q5P01_021144</name>
</gene>
<feature type="compositionally biased region" description="Basic and acidic residues" evidence="1">
    <location>
        <begin position="20"/>
        <end position="38"/>
    </location>
</feature>
<protein>
    <submittedName>
        <fullName evidence="2">Uncharacterized protein</fullName>
    </submittedName>
</protein>
<dbReference type="EMBL" id="JAUPFM010000017">
    <property type="protein sequence ID" value="KAK2823969.1"/>
    <property type="molecule type" value="Genomic_DNA"/>
</dbReference>
<feature type="region of interest" description="Disordered" evidence="1">
    <location>
        <begin position="20"/>
        <end position="43"/>
    </location>
</feature>
<reference evidence="2" key="1">
    <citation type="submission" date="2023-07" db="EMBL/GenBank/DDBJ databases">
        <title>Chromosome-level Genome Assembly of Striped Snakehead (Channa striata).</title>
        <authorList>
            <person name="Liu H."/>
        </authorList>
    </citation>
    <scope>NUCLEOTIDE SEQUENCE</scope>
    <source>
        <strain evidence="2">Gz</strain>
        <tissue evidence="2">Muscle</tissue>
    </source>
</reference>
<dbReference type="Proteomes" id="UP001187415">
    <property type="component" value="Unassembled WGS sequence"/>
</dbReference>
<name>A0AA88LTS2_CHASR</name>
<sequence>MYVVRGQRCQLSDRILEDVDREREDRVRQGDRGGERTGKARISLNSMPWLTGERFSES</sequence>
<evidence type="ECO:0000256" key="1">
    <source>
        <dbReference type="SAM" id="MobiDB-lite"/>
    </source>
</evidence>
<proteinExistence type="predicted"/>
<accession>A0AA88LTS2</accession>
<dbReference type="AlphaFoldDB" id="A0AA88LTS2"/>
<evidence type="ECO:0000313" key="3">
    <source>
        <dbReference type="Proteomes" id="UP001187415"/>
    </source>
</evidence>
<organism evidence="2 3">
    <name type="scientific">Channa striata</name>
    <name type="common">Snakehead murrel</name>
    <name type="synonym">Ophicephalus striatus</name>
    <dbReference type="NCBI Taxonomy" id="64152"/>
    <lineage>
        <taxon>Eukaryota</taxon>
        <taxon>Metazoa</taxon>
        <taxon>Chordata</taxon>
        <taxon>Craniata</taxon>
        <taxon>Vertebrata</taxon>
        <taxon>Euteleostomi</taxon>
        <taxon>Actinopterygii</taxon>
        <taxon>Neopterygii</taxon>
        <taxon>Teleostei</taxon>
        <taxon>Neoteleostei</taxon>
        <taxon>Acanthomorphata</taxon>
        <taxon>Anabantaria</taxon>
        <taxon>Anabantiformes</taxon>
        <taxon>Channoidei</taxon>
        <taxon>Channidae</taxon>
        <taxon>Channa</taxon>
    </lineage>
</organism>
<evidence type="ECO:0000313" key="2">
    <source>
        <dbReference type="EMBL" id="KAK2823969.1"/>
    </source>
</evidence>
<comment type="caution">
    <text evidence="2">The sequence shown here is derived from an EMBL/GenBank/DDBJ whole genome shotgun (WGS) entry which is preliminary data.</text>
</comment>
<keyword evidence="3" id="KW-1185">Reference proteome</keyword>